<reference evidence="4" key="1">
    <citation type="submission" date="2021-01" db="EMBL/GenBank/DDBJ databases">
        <authorList>
            <consortium name="Genoscope - CEA"/>
            <person name="William W."/>
        </authorList>
    </citation>
    <scope>NUCLEOTIDE SEQUENCE</scope>
</reference>
<keyword evidence="5" id="KW-1185">Reference proteome</keyword>
<accession>A0A8S1R2G5</accession>
<organism evidence="4 5">
    <name type="scientific">Paramecium sonneborni</name>
    <dbReference type="NCBI Taxonomy" id="65129"/>
    <lineage>
        <taxon>Eukaryota</taxon>
        <taxon>Sar</taxon>
        <taxon>Alveolata</taxon>
        <taxon>Ciliophora</taxon>
        <taxon>Intramacronucleata</taxon>
        <taxon>Oligohymenophorea</taxon>
        <taxon>Peniculida</taxon>
        <taxon>Parameciidae</taxon>
        <taxon>Paramecium</taxon>
    </lineage>
</organism>
<proteinExistence type="predicted"/>
<evidence type="ECO:0000256" key="1">
    <source>
        <dbReference type="SAM" id="Coils"/>
    </source>
</evidence>
<feature type="region of interest" description="Disordered" evidence="2">
    <location>
        <begin position="192"/>
        <end position="211"/>
    </location>
</feature>
<sequence>MSFIKLIGIDKQEIEFEENKNSVKEIIVQCIAKLEQRITIKVKTTDPDVFQVVGKPLVFTELNQKGVLSIKANSAKKRDNDKDKILIEVHDYEDAYETPNLQPPNSIQQILLTVRVGNNKTTQQKNELQQSKIQSDRLNSSIVESKLFNRTSKFGNSQKFLSSYYQFDNIIEKQKSEFLSKYQLKSQINTSNPLIDTQTQPQTQSQPQTQPQYKQEYEQYLILTDEQEKELFKLSELKNKLQRLKLKQQQIVETPKPKALNTLHIGYAIIIVILSFMIGMLAKT</sequence>
<evidence type="ECO:0000313" key="5">
    <source>
        <dbReference type="Proteomes" id="UP000692954"/>
    </source>
</evidence>
<evidence type="ECO:0008006" key="6">
    <source>
        <dbReference type="Google" id="ProtNLM"/>
    </source>
</evidence>
<keyword evidence="1" id="KW-0175">Coiled coil</keyword>
<dbReference type="Proteomes" id="UP000692954">
    <property type="component" value="Unassembled WGS sequence"/>
</dbReference>
<dbReference type="OrthoDB" id="296898at2759"/>
<feature type="transmembrane region" description="Helical" evidence="3">
    <location>
        <begin position="264"/>
        <end position="282"/>
    </location>
</feature>
<gene>
    <name evidence="4" type="ORF">PSON_ATCC_30995.1.T1320175</name>
</gene>
<name>A0A8S1R2G5_9CILI</name>
<evidence type="ECO:0000256" key="2">
    <source>
        <dbReference type="SAM" id="MobiDB-lite"/>
    </source>
</evidence>
<evidence type="ECO:0000256" key="3">
    <source>
        <dbReference type="SAM" id="Phobius"/>
    </source>
</evidence>
<protein>
    <recommendedName>
        <fullName evidence="6">Transmembrane protein</fullName>
    </recommendedName>
</protein>
<dbReference type="EMBL" id="CAJJDN010000132">
    <property type="protein sequence ID" value="CAD8121523.1"/>
    <property type="molecule type" value="Genomic_DNA"/>
</dbReference>
<feature type="coiled-coil region" evidence="1">
    <location>
        <begin position="227"/>
        <end position="254"/>
    </location>
</feature>
<evidence type="ECO:0000313" key="4">
    <source>
        <dbReference type="EMBL" id="CAD8121523.1"/>
    </source>
</evidence>
<keyword evidence="3" id="KW-0812">Transmembrane</keyword>
<keyword evidence="3" id="KW-0472">Membrane</keyword>
<keyword evidence="3" id="KW-1133">Transmembrane helix</keyword>
<comment type="caution">
    <text evidence="4">The sequence shown here is derived from an EMBL/GenBank/DDBJ whole genome shotgun (WGS) entry which is preliminary data.</text>
</comment>
<dbReference type="AlphaFoldDB" id="A0A8S1R2G5"/>
<feature type="compositionally biased region" description="Low complexity" evidence="2">
    <location>
        <begin position="197"/>
        <end position="211"/>
    </location>
</feature>